<dbReference type="Gene3D" id="3.30.40.10">
    <property type="entry name" value="Zinc/RING finger domain, C3HC4 (zinc finger)"/>
    <property type="match status" value="1"/>
</dbReference>
<dbReference type="InterPro" id="IPR011011">
    <property type="entry name" value="Znf_FYVE_PHD"/>
</dbReference>
<dbReference type="InterPro" id="IPR013083">
    <property type="entry name" value="Znf_RING/FYVE/PHD"/>
</dbReference>
<evidence type="ECO:0000313" key="4">
    <source>
        <dbReference type="Proteomes" id="UP001353858"/>
    </source>
</evidence>
<keyword evidence="1" id="KW-0175">Coiled coil</keyword>
<feature type="coiled-coil region" evidence="1">
    <location>
        <begin position="154"/>
        <end position="181"/>
    </location>
</feature>
<dbReference type="AlphaFoldDB" id="A0AAN7PH83"/>
<evidence type="ECO:0000313" key="3">
    <source>
        <dbReference type="EMBL" id="KAK4882266.1"/>
    </source>
</evidence>
<accession>A0AAN7PH83</accession>
<feature type="region of interest" description="Disordered" evidence="2">
    <location>
        <begin position="319"/>
        <end position="341"/>
    </location>
</feature>
<evidence type="ECO:0000256" key="2">
    <source>
        <dbReference type="SAM" id="MobiDB-lite"/>
    </source>
</evidence>
<comment type="caution">
    <text evidence="3">The sequence shown here is derived from an EMBL/GenBank/DDBJ whole genome shotgun (WGS) entry which is preliminary data.</text>
</comment>
<dbReference type="EMBL" id="JARPUR010000002">
    <property type="protein sequence ID" value="KAK4882266.1"/>
    <property type="molecule type" value="Genomic_DNA"/>
</dbReference>
<proteinExistence type="predicted"/>
<dbReference type="SUPFAM" id="SSF57903">
    <property type="entry name" value="FYVE/PHD zinc finger"/>
    <property type="match status" value="1"/>
</dbReference>
<name>A0AAN7PH83_9COLE</name>
<keyword evidence="4" id="KW-1185">Reference proteome</keyword>
<organism evidence="3 4">
    <name type="scientific">Aquatica leii</name>
    <dbReference type="NCBI Taxonomy" id="1421715"/>
    <lineage>
        <taxon>Eukaryota</taxon>
        <taxon>Metazoa</taxon>
        <taxon>Ecdysozoa</taxon>
        <taxon>Arthropoda</taxon>
        <taxon>Hexapoda</taxon>
        <taxon>Insecta</taxon>
        <taxon>Pterygota</taxon>
        <taxon>Neoptera</taxon>
        <taxon>Endopterygota</taxon>
        <taxon>Coleoptera</taxon>
        <taxon>Polyphaga</taxon>
        <taxon>Elateriformia</taxon>
        <taxon>Elateroidea</taxon>
        <taxon>Lampyridae</taxon>
        <taxon>Luciolinae</taxon>
        <taxon>Aquatica</taxon>
    </lineage>
</organism>
<protein>
    <submittedName>
        <fullName evidence="3">Uncharacterized protein</fullName>
    </submittedName>
</protein>
<evidence type="ECO:0000256" key="1">
    <source>
        <dbReference type="SAM" id="Coils"/>
    </source>
</evidence>
<gene>
    <name evidence="3" type="ORF">RN001_005585</name>
</gene>
<reference evidence="4" key="1">
    <citation type="submission" date="2023-01" db="EMBL/GenBank/DDBJ databases">
        <title>Key to firefly adult light organ development and bioluminescence: homeobox transcription factors regulate luciferase expression and transportation to peroxisome.</title>
        <authorList>
            <person name="Fu X."/>
        </authorList>
    </citation>
    <scope>NUCLEOTIDE SEQUENCE [LARGE SCALE GENOMIC DNA]</scope>
</reference>
<dbReference type="Proteomes" id="UP001353858">
    <property type="component" value="Unassembled WGS sequence"/>
</dbReference>
<feature type="compositionally biased region" description="Polar residues" evidence="2">
    <location>
        <begin position="480"/>
        <end position="503"/>
    </location>
</feature>
<sequence length="568" mass="64711">MRRRGKTYRMAYLGSGPADSGFCLIAAGLIRGRPVSLKTVGHTCVLTCAWYKQPEQDSRIGLSPVLDGIKYRELASIGPQSRCTRGKNYMCFYKHFNKYKKFTLGGCPWLSWFHLNCVGLKPADKKNLKNVIGAKWYCDKCVVDFNDPIECKVAKLMKNVVEKFRQEIKELKDKIKTIDLDGTRYKLPHGCGEYTNIDNDALVAVDENQLLQLKVPAASPSTSIDVIEKRDVIWKSARHQSQADINATITFLTLKSSDKYEKLFNDKKTVKLKVSVKPLPPYFDLMHKVYGAKHCVNPTYTVDSFTGEQENEASIAVMENEQETPPSPSTSSTSALIGRRPSKIKPKINSDKIIETIERLHKQQEENNSHRFELVENLLFIIRPKSSEDEIIDLDNVIESDHDTQSEESASENEEEIIEEEKGYYLEKHNFTWTSETVELIHEDEDTADESQMDITVMENTPKALRNRMLNNDRIIGRCSSRTSSTNSKELASSHKATLSSTDETSKAIKNGMDTSTKHLEIRSMETKSKSVDLAIAEAIALKLEEIKCPRKKIWYIKKFLIFFVMQY</sequence>
<feature type="region of interest" description="Disordered" evidence="2">
    <location>
        <begin position="479"/>
        <end position="506"/>
    </location>
</feature>